<dbReference type="PROSITE" id="PS50011">
    <property type="entry name" value="PROTEIN_KINASE_DOM"/>
    <property type="match status" value="1"/>
</dbReference>
<dbReference type="Proteomes" id="UP001152320">
    <property type="component" value="Chromosome 16"/>
</dbReference>
<dbReference type="Gene3D" id="1.10.510.10">
    <property type="entry name" value="Transferase(Phosphotransferase) domain 1"/>
    <property type="match status" value="1"/>
</dbReference>
<evidence type="ECO:0000313" key="2">
    <source>
        <dbReference type="EMBL" id="KAJ8027636.1"/>
    </source>
</evidence>
<keyword evidence="3" id="KW-1185">Reference proteome</keyword>
<dbReference type="PANTHER" id="PTHR24416:SF611">
    <property type="entry name" value="TYROSINE-PROTEIN KINASE TRANSMEMBRANE RECEPTOR ROR"/>
    <property type="match status" value="1"/>
</dbReference>
<organism evidence="2 3">
    <name type="scientific">Holothuria leucospilota</name>
    <name type="common">Black long sea cucumber</name>
    <name type="synonym">Mertensiothuria leucospilota</name>
    <dbReference type="NCBI Taxonomy" id="206669"/>
    <lineage>
        <taxon>Eukaryota</taxon>
        <taxon>Metazoa</taxon>
        <taxon>Echinodermata</taxon>
        <taxon>Eleutherozoa</taxon>
        <taxon>Echinozoa</taxon>
        <taxon>Holothuroidea</taxon>
        <taxon>Aspidochirotacea</taxon>
        <taxon>Aspidochirotida</taxon>
        <taxon>Holothuriidae</taxon>
        <taxon>Holothuria</taxon>
    </lineage>
</organism>
<dbReference type="AlphaFoldDB" id="A0A9Q1BJB7"/>
<evidence type="ECO:0000313" key="3">
    <source>
        <dbReference type="Proteomes" id="UP001152320"/>
    </source>
</evidence>
<dbReference type="GO" id="GO:0043235">
    <property type="term" value="C:receptor complex"/>
    <property type="evidence" value="ECO:0007669"/>
    <property type="project" value="TreeGrafter"/>
</dbReference>
<gene>
    <name evidence="2" type="ORF">HOLleu_32835</name>
</gene>
<protein>
    <submittedName>
        <fullName evidence="2">Fibroblast growth factor receptor 4</fullName>
    </submittedName>
</protein>
<dbReference type="GO" id="GO:0007169">
    <property type="term" value="P:cell surface receptor protein tyrosine kinase signaling pathway"/>
    <property type="evidence" value="ECO:0007669"/>
    <property type="project" value="TreeGrafter"/>
</dbReference>
<reference evidence="2" key="1">
    <citation type="submission" date="2021-10" db="EMBL/GenBank/DDBJ databases">
        <title>Tropical sea cucumber genome reveals ecological adaptation and Cuvierian tubules defense mechanism.</title>
        <authorList>
            <person name="Chen T."/>
        </authorList>
    </citation>
    <scope>NUCLEOTIDE SEQUENCE</scope>
    <source>
        <strain evidence="2">Nanhai2018</strain>
        <tissue evidence="2">Muscle</tissue>
    </source>
</reference>
<dbReference type="GO" id="GO:0004714">
    <property type="term" value="F:transmembrane receptor protein tyrosine kinase activity"/>
    <property type="evidence" value="ECO:0007669"/>
    <property type="project" value="TreeGrafter"/>
</dbReference>
<keyword evidence="2" id="KW-0675">Receptor</keyword>
<dbReference type="SUPFAM" id="SSF56112">
    <property type="entry name" value="Protein kinase-like (PK-like)"/>
    <property type="match status" value="1"/>
</dbReference>
<dbReference type="SMART" id="SM00219">
    <property type="entry name" value="TyrKc"/>
    <property type="match status" value="1"/>
</dbReference>
<proteinExistence type="predicted"/>
<dbReference type="InterPro" id="IPR000719">
    <property type="entry name" value="Prot_kinase_dom"/>
</dbReference>
<comment type="caution">
    <text evidence="2">The sequence shown here is derived from an EMBL/GenBank/DDBJ whole genome shotgun (WGS) entry which is preliminary data.</text>
</comment>
<sequence>MESSKYRLKHKNLPSAWLAPETMFLRQYSHKSDVWSFAIVLWEVYSLGDIPYRGMTHDEIEIEVRNLKLLEKPPDCPGAVFNLMLSSWNLSCKDRPTFRQLRNCLALVVNDLSKEYNGHRTSYLATDQPLYFTLSQSS</sequence>
<name>A0A9Q1BJB7_HOLLE</name>
<dbReference type="GO" id="GO:0005524">
    <property type="term" value="F:ATP binding"/>
    <property type="evidence" value="ECO:0007669"/>
    <property type="project" value="InterPro"/>
</dbReference>
<feature type="domain" description="Protein kinase" evidence="1">
    <location>
        <begin position="1"/>
        <end position="108"/>
    </location>
</feature>
<evidence type="ECO:0000259" key="1">
    <source>
        <dbReference type="PROSITE" id="PS50011"/>
    </source>
</evidence>
<dbReference type="InterPro" id="IPR020635">
    <property type="entry name" value="Tyr_kinase_cat_dom"/>
</dbReference>
<accession>A0A9Q1BJB7</accession>
<dbReference type="Pfam" id="PF07714">
    <property type="entry name" value="PK_Tyr_Ser-Thr"/>
    <property type="match status" value="1"/>
</dbReference>
<dbReference type="OrthoDB" id="3256376at2759"/>
<dbReference type="PRINTS" id="PR00109">
    <property type="entry name" value="TYRKINASE"/>
</dbReference>
<dbReference type="EMBL" id="JAIZAY010000016">
    <property type="protein sequence ID" value="KAJ8027636.1"/>
    <property type="molecule type" value="Genomic_DNA"/>
</dbReference>
<dbReference type="GO" id="GO:0005886">
    <property type="term" value="C:plasma membrane"/>
    <property type="evidence" value="ECO:0007669"/>
    <property type="project" value="TreeGrafter"/>
</dbReference>
<dbReference type="PANTHER" id="PTHR24416">
    <property type="entry name" value="TYROSINE-PROTEIN KINASE RECEPTOR"/>
    <property type="match status" value="1"/>
</dbReference>
<dbReference type="InterPro" id="IPR050122">
    <property type="entry name" value="RTK"/>
</dbReference>
<dbReference type="InterPro" id="IPR011009">
    <property type="entry name" value="Kinase-like_dom_sf"/>
</dbReference>
<dbReference type="InterPro" id="IPR001245">
    <property type="entry name" value="Ser-Thr/Tyr_kinase_cat_dom"/>
</dbReference>